<evidence type="ECO:0008006" key="13">
    <source>
        <dbReference type="Google" id="ProtNLM"/>
    </source>
</evidence>
<keyword evidence="6 9" id="KW-0408">Iron</keyword>
<dbReference type="PANTHER" id="PTHR47947">
    <property type="entry name" value="CYTOCHROME P450 82C3-RELATED"/>
    <property type="match status" value="1"/>
</dbReference>
<evidence type="ECO:0000256" key="7">
    <source>
        <dbReference type="ARBA" id="ARBA00023033"/>
    </source>
</evidence>
<keyword evidence="7 10" id="KW-0503">Monooxygenase</keyword>
<evidence type="ECO:0000256" key="4">
    <source>
        <dbReference type="ARBA" id="ARBA00022723"/>
    </source>
</evidence>
<dbReference type="PROSITE" id="PS00086">
    <property type="entry name" value="CYTOCHROME_P450"/>
    <property type="match status" value="1"/>
</dbReference>
<dbReference type="Gene3D" id="1.10.630.10">
    <property type="entry name" value="Cytochrome P450"/>
    <property type="match status" value="1"/>
</dbReference>
<dbReference type="GO" id="GO:0016020">
    <property type="term" value="C:membrane"/>
    <property type="evidence" value="ECO:0007669"/>
    <property type="project" value="UniProtKB-SubCell"/>
</dbReference>
<dbReference type="InterPro" id="IPR002401">
    <property type="entry name" value="Cyt_P450_E_grp-I"/>
</dbReference>
<dbReference type="Proteomes" id="UP001157006">
    <property type="component" value="Chromosome 1L"/>
</dbReference>
<dbReference type="InterPro" id="IPR001128">
    <property type="entry name" value="Cyt_P450"/>
</dbReference>
<comment type="cofactor">
    <cofactor evidence="9">
        <name>heme</name>
        <dbReference type="ChEBI" id="CHEBI:30413"/>
    </cofactor>
</comment>
<keyword evidence="12" id="KW-1185">Reference proteome</keyword>
<evidence type="ECO:0000256" key="5">
    <source>
        <dbReference type="ARBA" id="ARBA00023002"/>
    </source>
</evidence>
<accession>A0AAV0YVX1</accession>
<dbReference type="FunFam" id="1.10.630.10:FF:000023">
    <property type="entry name" value="Cytochrome P450 family protein"/>
    <property type="match status" value="1"/>
</dbReference>
<evidence type="ECO:0000256" key="10">
    <source>
        <dbReference type="RuleBase" id="RU000461"/>
    </source>
</evidence>
<evidence type="ECO:0000256" key="3">
    <source>
        <dbReference type="ARBA" id="ARBA00022617"/>
    </source>
</evidence>
<dbReference type="GO" id="GO:0020037">
    <property type="term" value="F:heme binding"/>
    <property type="evidence" value="ECO:0007669"/>
    <property type="project" value="InterPro"/>
</dbReference>
<sequence>MSTFFLILISLFFLIITLKFFFRTTTTRFKNLPPGPPFLPIIGNLHQLKQPLHHTFQTLSQKHGQIFSLWFGSRLVVVVSSLTAAQECFTKHDIVLANRPHFLTGKYIAYNNTTVAQAPYGDHWRNLRRIISTEVLSSHRLNSFLEIRRDEIMRLIQKLAQVCHNGFSEVELRPMFSEMTFNTIMIMVCGKRYYGDDLDVSDVEEARLFREIIKEIVVLGGANNVGDFLGFLRWFDFDGLEKKLKRISKRTDSFLQGLIDEHRFGNKNTNTMIDHLLKQQQSQPEYYTDQIIKGLIVVLLLAGTDTSSLTLEWAMSNLLNNSNILKKAKDELDNHIGQDHLVDEHDISKLPYLQSIVYETLRLHPAAPLLVPHLSSKDFIIKEYNVPQNTIVMVNAWVIHRDPNLWTNPTHFKPERFEKECETNKLISFGMGRRNCPGTNLAQRTVSLALSLLIQCFEWKRIGKEKIDMTDGKGITVGKKNSLKVMCKLRYPLKIKDAF</sequence>
<protein>
    <recommendedName>
        <fullName evidence="13">Cytochrome P450</fullName>
    </recommendedName>
</protein>
<evidence type="ECO:0000313" key="11">
    <source>
        <dbReference type="EMBL" id="CAI8588928.1"/>
    </source>
</evidence>
<dbReference type="CDD" id="cd20653">
    <property type="entry name" value="CYP81"/>
    <property type="match status" value="1"/>
</dbReference>
<keyword evidence="5 10" id="KW-0560">Oxidoreductase</keyword>
<dbReference type="Pfam" id="PF00067">
    <property type="entry name" value="p450"/>
    <property type="match status" value="1"/>
</dbReference>
<keyword evidence="8" id="KW-0472">Membrane</keyword>
<gene>
    <name evidence="11" type="ORF">VFH_I370520</name>
</gene>
<evidence type="ECO:0000256" key="9">
    <source>
        <dbReference type="PIRSR" id="PIRSR602401-1"/>
    </source>
</evidence>
<dbReference type="PRINTS" id="PR00463">
    <property type="entry name" value="EP450I"/>
</dbReference>
<evidence type="ECO:0000256" key="1">
    <source>
        <dbReference type="ARBA" id="ARBA00004370"/>
    </source>
</evidence>
<dbReference type="PANTHER" id="PTHR47947:SF24">
    <property type="entry name" value="ISOFLAVONE 2'-HYDROXYLASE-LIKE"/>
    <property type="match status" value="1"/>
</dbReference>
<dbReference type="EMBL" id="OX451736">
    <property type="protein sequence ID" value="CAI8588928.1"/>
    <property type="molecule type" value="Genomic_DNA"/>
</dbReference>
<evidence type="ECO:0000256" key="6">
    <source>
        <dbReference type="ARBA" id="ARBA00023004"/>
    </source>
</evidence>
<feature type="binding site" description="axial binding residue" evidence="9">
    <location>
        <position position="436"/>
    </location>
    <ligand>
        <name>heme</name>
        <dbReference type="ChEBI" id="CHEBI:30413"/>
    </ligand>
    <ligandPart>
        <name>Fe</name>
        <dbReference type="ChEBI" id="CHEBI:18248"/>
    </ligandPart>
</feature>
<dbReference type="InterPro" id="IPR036396">
    <property type="entry name" value="Cyt_P450_sf"/>
</dbReference>
<keyword evidence="3 9" id="KW-0349">Heme</keyword>
<comment type="similarity">
    <text evidence="2 10">Belongs to the cytochrome P450 family.</text>
</comment>
<dbReference type="GO" id="GO:0004497">
    <property type="term" value="F:monooxygenase activity"/>
    <property type="evidence" value="ECO:0007669"/>
    <property type="project" value="UniProtKB-KW"/>
</dbReference>
<organism evidence="11 12">
    <name type="scientific">Vicia faba</name>
    <name type="common">Broad bean</name>
    <name type="synonym">Faba vulgaris</name>
    <dbReference type="NCBI Taxonomy" id="3906"/>
    <lineage>
        <taxon>Eukaryota</taxon>
        <taxon>Viridiplantae</taxon>
        <taxon>Streptophyta</taxon>
        <taxon>Embryophyta</taxon>
        <taxon>Tracheophyta</taxon>
        <taxon>Spermatophyta</taxon>
        <taxon>Magnoliopsida</taxon>
        <taxon>eudicotyledons</taxon>
        <taxon>Gunneridae</taxon>
        <taxon>Pentapetalae</taxon>
        <taxon>rosids</taxon>
        <taxon>fabids</taxon>
        <taxon>Fabales</taxon>
        <taxon>Fabaceae</taxon>
        <taxon>Papilionoideae</taxon>
        <taxon>50 kb inversion clade</taxon>
        <taxon>NPAAA clade</taxon>
        <taxon>Hologalegina</taxon>
        <taxon>IRL clade</taxon>
        <taxon>Fabeae</taxon>
        <taxon>Vicia</taxon>
    </lineage>
</organism>
<dbReference type="InterPro" id="IPR050651">
    <property type="entry name" value="Plant_Cytochrome_P450_Monoox"/>
</dbReference>
<comment type="subcellular location">
    <subcellularLocation>
        <location evidence="1">Membrane</location>
    </subcellularLocation>
</comment>
<evidence type="ECO:0000313" key="12">
    <source>
        <dbReference type="Proteomes" id="UP001157006"/>
    </source>
</evidence>
<keyword evidence="4 9" id="KW-0479">Metal-binding</keyword>
<evidence type="ECO:0000256" key="8">
    <source>
        <dbReference type="ARBA" id="ARBA00023136"/>
    </source>
</evidence>
<name>A0AAV0YVX1_VICFA</name>
<evidence type="ECO:0000256" key="2">
    <source>
        <dbReference type="ARBA" id="ARBA00010617"/>
    </source>
</evidence>
<dbReference type="PRINTS" id="PR00385">
    <property type="entry name" value="P450"/>
</dbReference>
<dbReference type="InterPro" id="IPR017972">
    <property type="entry name" value="Cyt_P450_CS"/>
</dbReference>
<proteinExistence type="inferred from homology"/>
<dbReference type="GO" id="GO:0005506">
    <property type="term" value="F:iron ion binding"/>
    <property type="evidence" value="ECO:0007669"/>
    <property type="project" value="InterPro"/>
</dbReference>
<dbReference type="AlphaFoldDB" id="A0AAV0YVX1"/>
<reference evidence="11 12" key="1">
    <citation type="submission" date="2023-01" db="EMBL/GenBank/DDBJ databases">
        <authorList>
            <person name="Kreplak J."/>
        </authorList>
    </citation>
    <scope>NUCLEOTIDE SEQUENCE [LARGE SCALE GENOMIC DNA]</scope>
</reference>
<dbReference type="SUPFAM" id="SSF48264">
    <property type="entry name" value="Cytochrome P450"/>
    <property type="match status" value="1"/>
</dbReference>
<dbReference type="GO" id="GO:0016705">
    <property type="term" value="F:oxidoreductase activity, acting on paired donors, with incorporation or reduction of molecular oxygen"/>
    <property type="evidence" value="ECO:0007669"/>
    <property type="project" value="InterPro"/>
</dbReference>